<dbReference type="EMBL" id="QJKJ01016284">
    <property type="protein sequence ID" value="RDX61207.1"/>
    <property type="molecule type" value="Genomic_DNA"/>
</dbReference>
<evidence type="ECO:0000313" key="2">
    <source>
        <dbReference type="Proteomes" id="UP000257109"/>
    </source>
</evidence>
<dbReference type="AlphaFoldDB" id="A0A371E5E6"/>
<name>A0A371E5E6_MUCPR</name>
<reference evidence="1" key="1">
    <citation type="submission" date="2018-05" db="EMBL/GenBank/DDBJ databases">
        <title>Draft genome of Mucuna pruriens seed.</title>
        <authorList>
            <person name="Nnadi N.E."/>
            <person name="Vos R."/>
            <person name="Hasami M.H."/>
            <person name="Devisetty U.K."/>
            <person name="Aguiy J.C."/>
        </authorList>
    </citation>
    <scope>NUCLEOTIDE SEQUENCE [LARGE SCALE GENOMIC DNA]</scope>
    <source>
        <strain evidence="1">JCA_2017</strain>
    </source>
</reference>
<feature type="non-terminal residue" evidence="1">
    <location>
        <position position="1"/>
    </location>
</feature>
<evidence type="ECO:0000313" key="1">
    <source>
        <dbReference type="EMBL" id="RDX61207.1"/>
    </source>
</evidence>
<gene>
    <name evidence="1" type="ORF">CR513_60585</name>
</gene>
<dbReference type="OrthoDB" id="1433902at2759"/>
<keyword evidence="2" id="KW-1185">Reference proteome</keyword>
<dbReference type="Proteomes" id="UP000257109">
    <property type="component" value="Unassembled WGS sequence"/>
</dbReference>
<evidence type="ECO:0008006" key="3">
    <source>
        <dbReference type="Google" id="ProtNLM"/>
    </source>
</evidence>
<comment type="caution">
    <text evidence="1">The sequence shown here is derived from an EMBL/GenBank/DDBJ whole genome shotgun (WGS) entry which is preliminary data.</text>
</comment>
<accession>A0A371E5E6</accession>
<sequence>MQEEMTGRNDHVIAYTLMALPPAIQNNQNQQPHGRVVFQGLDCFQRRKPPMFKGGYDLDNAQNWVKEVEKIFRVMECTNAQKVMFDTYVLVEEVEY</sequence>
<organism evidence="1 2">
    <name type="scientific">Mucuna pruriens</name>
    <name type="common">Velvet bean</name>
    <name type="synonym">Dolichos pruriens</name>
    <dbReference type="NCBI Taxonomy" id="157652"/>
    <lineage>
        <taxon>Eukaryota</taxon>
        <taxon>Viridiplantae</taxon>
        <taxon>Streptophyta</taxon>
        <taxon>Embryophyta</taxon>
        <taxon>Tracheophyta</taxon>
        <taxon>Spermatophyta</taxon>
        <taxon>Magnoliopsida</taxon>
        <taxon>eudicotyledons</taxon>
        <taxon>Gunneridae</taxon>
        <taxon>Pentapetalae</taxon>
        <taxon>rosids</taxon>
        <taxon>fabids</taxon>
        <taxon>Fabales</taxon>
        <taxon>Fabaceae</taxon>
        <taxon>Papilionoideae</taxon>
        <taxon>50 kb inversion clade</taxon>
        <taxon>NPAAA clade</taxon>
        <taxon>indigoferoid/millettioid clade</taxon>
        <taxon>Phaseoleae</taxon>
        <taxon>Mucuna</taxon>
    </lineage>
</organism>
<proteinExistence type="predicted"/>
<protein>
    <recommendedName>
        <fullName evidence="3">Ty3 transposon capsid-like protein domain-containing protein</fullName>
    </recommendedName>
</protein>